<evidence type="ECO:0000313" key="3">
    <source>
        <dbReference type="Proteomes" id="UP000701801"/>
    </source>
</evidence>
<evidence type="ECO:0000256" key="1">
    <source>
        <dbReference type="SAM" id="Phobius"/>
    </source>
</evidence>
<comment type="caution">
    <text evidence="2">The sequence shown here is derived from an EMBL/GenBank/DDBJ whole genome shotgun (WGS) entry which is preliminary data.</text>
</comment>
<protein>
    <recommendedName>
        <fullName evidence="4">Berberine/berberine-like domain-containing protein</fullName>
    </recommendedName>
</protein>
<sequence length="236" mass="25676">MQGLYDYQTTPNKDLYANLVLNIVASNDTIILTLVYLKPIPNRPVYAPFYKLTPVTSTDVSLTLHQLMGLFPTPALPRWSWYSASLTPNTALYSQLSNLLTTAPEVFTIAALQAGSVVGTVQPISSNRGGNALGLQAVNQTWFSVNAAWWNAEDDVAAYAALASLHNKVEALIKGAGADVRYIFRNDANIHQSVIASYGAANVARLKNFQRVYDPQAVFQKLVTGGQKLPGIDMSN</sequence>
<proteinExistence type="predicted"/>
<evidence type="ECO:0000313" key="2">
    <source>
        <dbReference type="EMBL" id="CAG8981860.1"/>
    </source>
</evidence>
<organism evidence="2 3">
    <name type="scientific">Hymenoscyphus albidus</name>
    <dbReference type="NCBI Taxonomy" id="595503"/>
    <lineage>
        <taxon>Eukaryota</taxon>
        <taxon>Fungi</taxon>
        <taxon>Dikarya</taxon>
        <taxon>Ascomycota</taxon>
        <taxon>Pezizomycotina</taxon>
        <taxon>Leotiomycetes</taxon>
        <taxon>Helotiales</taxon>
        <taxon>Helotiaceae</taxon>
        <taxon>Hymenoscyphus</taxon>
    </lineage>
</organism>
<dbReference type="AlphaFoldDB" id="A0A9N9LV95"/>
<name>A0A9N9LV95_9HELO</name>
<keyword evidence="1" id="KW-1133">Transmembrane helix</keyword>
<evidence type="ECO:0008006" key="4">
    <source>
        <dbReference type="Google" id="ProtNLM"/>
    </source>
</evidence>
<keyword evidence="1" id="KW-0472">Membrane</keyword>
<dbReference type="OrthoDB" id="2151789at2759"/>
<dbReference type="Proteomes" id="UP000701801">
    <property type="component" value="Unassembled WGS sequence"/>
</dbReference>
<gene>
    <name evidence="2" type="ORF">HYALB_00009535</name>
</gene>
<keyword evidence="3" id="KW-1185">Reference proteome</keyword>
<keyword evidence="1" id="KW-0812">Transmembrane</keyword>
<reference evidence="2" key="1">
    <citation type="submission" date="2021-07" db="EMBL/GenBank/DDBJ databases">
        <authorList>
            <person name="Durling M."/>
        </authorList>
    </citation>
    <scope>NUCLEOTIDE SEQUENCE</scope>
</reference>
<accession>A0A9N9LV95</accession>
<feature type="transmembrane region" description="Helical" evidence="1">
    <location>
        <begin position="15"/>
        <end position="37"/>
    </location>
</feature>
<dbReference type="EMBL" id="CAJVRM010000529">
    <property type="protein sequence ID" value="CAG8981860.1"/>
    <property type="molecule type" value="Genomic_DNA"/>
</dbReference>